<dbReference type="GeneID" id="85394335"/>
<organism evidence="1 2">
    <name type="scientific">Glomerella acutata</name>
    <name type="common">Colletotrichum acutatum</name>
    <dbReference type="NCBI Taxonomy" id="27357"/>
    <lineage>
        <taxon>Eukaryota</taxon>
        <taxon>Fungi</taxon>
        <taxon>Dikarya</taxon>
        <taxon>Ascomycota</taxon>
        <taxon>Pezizomycotina</taxon>
        <taxon>Sordariomycetes</taxon>
        <taxon>Hypocreomycetidae</taxon>
        <taxon>Glomerellales</taxon>
        <taxon>Glomerellaceae</taxon>
        <taxon>Colletotrichum</taxon>
        <taxon>Colletotrichum acutatum species complex</taxon>
    </lineage>
</organism>
<dbReference type="EMBL" id="JAHMHS010000040">
    <property type="protein sequence ID" value="KAK1725589.1"/>
    <property type="molecule type" value="Genomic_DNA"/>
</dbReference>
<proteinExistence type="predicted"/>
<name>A0AAD8UQY5_GLOAC</name>
<protein>
    <submittedName>
        <fullName evidence="1">Uncharacterized protein</fullName>
    </submittedName>
</protein>
<dbReference type="AlphaFoldDB" id="A0AAD8UQY5"/>
<sequence>MVSDHQAVKNTRVDSWWSPQSLERRRQRCEAVFVSTHGSEEGSIGFCNFHGGYGMVCVVPTPPMGEVIWNVRIKERNQSVGRASEAPSVESKPRQVLLTPSSTITATSSGGLRAVFSSHPGLEVERRPAGGRAFANAAPRRAIKSDTEDTQKLRTNRPCTEFVTACLTSRNPRRPTSHGVVKLSNF</sequence>
<dbReference type="Proteomes" id="UP001244207">
    <property type="component" value="Unassembled WGS sequence"/>
</dbReference>
<reference evidence="1" key="1">
    <citation type="submission" date="2021-12" db="EMBL/GenBank/DDBJ databases">
        <title>Comparative genomics, transcriptomics and evolutionary studies reveal genomic signatures of adaptation to plant cell wall in hemibiotrophic fungi.</title>
        <authorList>
            <consortium name="DOE Joint Genome Institute"/>
            <person name="Baroncelli R."/>
            <person name="Diaz J.F."/>
            <person name="Benocci T."/>
            <person name="Peng M."/>
            <person name="Battaglia E."/>
            <person name="Haridas S."/>
            <person name="Andreopoulos W."/>
            <person name="Labutti K."/>
            <person name="Pangilinan J."/>
            <person name="Floch G.L."/>
            <person name="Makela M.R."/>
            <person name="Henrissat B."/>
            <person name="Grigoriev I.V."/>
            <person name="Crouch J.A."/>
            <person name="De Vries R.P."/>
            <person name="Sukno S.A."/>
            <person name="Thon M.R."/>
        </authorList>
    </citation>
    <scope>NUCLEOTIDE SEQUENCE</scope>
    <source>
        <strain evidence="1">CBS 112980</strain>
    </source>
</reference>
<evidence type="ECO:0000313" key="2">
    <source>
        <dbReference type="Proteomes" id="UP001244207"/>
    </source>
</evidence>
<accession>A0AAD8UQY5</accession>
<dbReference type="RefSeq" id="XP_060365644.1">
    <property type="nucleotide sequence ID" value="XM_060510436.1"/>
</dbReference>
<gene>
    <name evidence="1" type="ORF">BDZ83DRAFT_651223</name>
</gene>
<evidence type="ECO:0000313" key="1">
    <source>
        <dbReference type="EMBL" id="KAK1725589.1"/>
    </source>
</evidence>
<comment type="caution">
    <text evidence="1">The sequence shown here is derived from an EMBL/GenBank/DDBJ whole genome shotgun (WGS) entry which is preliminary data.</text>
</comment>
<keyword evidence="2" id="KW-1185">Reference proteome</keyword>